<dbReference type="PANTHER" id="PTHR33594">
    <property type="entry name" value="SUPERFAMILY HYDROLASE, PUTATIVE (AFU_ORTHOLOGUE AFUA_1G03035)-RELATED"/>
    <property type="match status" value="1"/>
</dbReference>
<dbReference type="Pfam" id="PF01966">
    <property type="entry name" value="HD"/>
    <property type="match status" value="1"/>
</dbReference>
<gene>
    <name evidence="2" type="ORF">SAMN05216347_102449</name>
</gene>
<dbReference type="InterPro" id="IPR006674">
    <property type="entry name" value="HD_domain"/>
</dbReference>
<evidence type="ECO:0000259" key="1">
    <source>
        <dbReference type="PROSITE" id="PS51831"/>
    </source>
</evidence>
<dbReference type="PANTHER" id="PTHR33594:SF1">
    <property type="entry name" value="HD_PDEASE DOMAIN-CONTAINING PROTEIN"/>
    <property type="match status" value="1"/>
</dbReference>
<organism evidence="2 3">
    <name type="scientific">Streptococcus equinus</name>
    <name type="common">Streptococcus bovis</name>
    <dbReference type="NCBI Taxonomy" id="1335"/>
    <lineage>
        <taxon>Bacteria</taxon>
        <taxon>Bacillati</taxon>
        <taxon>Bacillota</taxon>
        <taxon>Bacilli</taxon>
        <taxon>Lactobacillales</taxon>
        <taxon>Streptococcaceae</taxon>
        <taxon>Streptococcus</taxon>
    </lineage>
</organism>
<name>A0A1H0MRN1_STREI</name>
<dbReference type="Gene3D" id="1.10.472.50">
    <property type="entry name" value="HD-domain/PDEase-like"/>
    <property type="match status" value="1"/>
</dbReference>
<dbReference type="InterPro" id="IPR003607">
    <property type="entry name" value="HD/PDEase_dom"/>
</dbReference>
<dbReference type="CDD" id="cd00077">
    <property type="entry name" value="HDc"/>
    <property type="match status" value="1"/>
</dbReference>
<evidence type="ECO:0000313" key="2">
    <source>
        <dbReference type="EMBL" id="SDO82994.1"/>
    </source>
</evidence>
<accession>A0A1H0MRN1</accession>
<dbReference type="PROSITE" id="PS51831">
    <property type="entry name" value="HD"/>
    <property type="match status" value="1"/>
</dbReference>
<dbReference type="SMART" id="SM00471">
    <property type="entry name" value="HDc"/>
    <property type="match status" value="1"/>
</dbReference>
<dbReference type="Proteomes" id="UP000183816">
    <property type="component" value="Unassembled WGS sequence"/>
</dbReference>
<proteinExistence type="predicted"/>
<reference evidence="2 3" key="1">
    <citation type="submission" date="2016-10" db="EMBL/GenBank/DDBJ databases">
        <authorList>
            <person name="de Groot N.N."/>
        </authorList>
    </citation>
    <scope>NUCLEOTIDE SEQUENCE [LARGE SCALE GENOMIC DNA]</scope>
    <source>
        <strain evidence="2 3">Sb04</strain>
    </source>
</reference>
<feature type="domain" description="HD" evidence="1">
    <location>
        <begin position="37"/>
        <end position="138"/>
    </location>
</feature>
<dbReference type="SUPFAM" id="SSF109604">
    <property type="entry name" value="HD-domain/PDEase-like"/>
    <property type="match status" value="1"/>
</dbReference>
<dbReference type="EMBL" id="FNJK01000002">
    <property type="protein sequence ID" value="SDO82994.1"/>
    <property type="molecule type" value="Genomic_DNA"/>
</dbReference>
<dbReference type="AlphaFoldDB" id="A0A1H0MRN1"/>
<protein>
    <recommendedName>
        <fullName evidence="1">HD domain-containing protein</fullName>
    </recommendedName>
</protein>
<dbReference type="Gene3D" id="1.20.58.1910">
    <property type="match status" value="1"/>
</dbReference>
<sequence>MALLLCYNHFMIAKNDILQKAEKLVYDKLHTDTSGHDWWHAVRVRNTAHELAEKEGADDFICQLAALLHDMTDDKLNDDPNQALIDLKTWLHKQELSSEDIDHIIQIITTMSFKGSGKSVPPTLEGKIVQDADRLDAIGAIGITRCMAYSGSKGRPIHNPNMTPRKNLSAEEYRNGKDTAIMHFYEKLLKLKDLMNTAHARKMAEHRHLVLEEFLKEFFAEWEGKL</sequence>
<evidence type="ECO:0000313" key="3">
    <source>
        <dbReference type="Proteomes" id="UP000183816"/>
    </source>
</evidence>